<dbReference type="Proteomes" id="UP000887540">
    <property type="component" value="Unplaced"/>
</dbReference>
<proteinExistence type="predicted"/>
<evidence type="ECO:0000313" key="2">
    <source>
        <dbReference type="WBParaSite" id="ACRNAN_Path_1389.g5431.t1"/>
    </source>
</evidence>
<name>A0A914BZS2_9BILA</name>
<dbReference type="WBParaSite" id="ACRNAN_Path_1389.g5431.t1">
    <property type="protein sequence ID" value="ACRNAN_Path_1389.g5431.t1"/>
    <property type="gene ID" value="ACRNAN_Path_1389.g5431"/>
</dbReference>
<evidence type="ECO:0000313" key="1">
    <source>
        <dbReference type="Proteomes" id="UP000887540"/>
    </source>
</evidence>
<accession>A0A914BZS2</accession>
<organism evidence="1 2">
    <name type="scientific">Acrobeloides nanus</name>
    <dbReference type="NCBI Taxonomy" id="290746"/>
    <lineage>
        <taxon>Eukaryota</taxon>
        <taxon>Metazoa</taxon>
        <taxon>Ecdysozoa</taxon>
        <taxon>Nematoda</taxon>
        <taxon>Chromadorea</taxon>
        <taxon>Rhabditida</taxon>
        <taxon>Tylenchina</taxon>
        <taxon>Cephalobomorpha</taxon>
        <taxon>Cephaloboidea</taxon>
        <taxon>Cephalobidae</taxon>
        <taxon>Acrobeloides</taxon>
    </lineage>
</organism>
<protein>
    <submittedName>
        <fullName evidence="2">Uncharacterized protein</fullName>
    </submittedName>
</protein>
<reference evidence="2" key="1">
    <citation type="submission" date="2022-11" db="UniProtKB">
        <authorList>
            <consortium name="WormBaseParasite"/>
        </authorList>
    </citation>
    <scope>IDENTIFICATION</scope>
</reference>
<keyword evidence="1" id="KW-1185">Reference proteome</keyword>
<dbReference type="AlphaFoldDB" id="A0A914BZS2"/>
<sequence length="98" mass="11034">MPAGYSDYYARHKIWPLSSNFVYQSDPNAINNYLSNCFNNATIWYNNNMTANDPYIECTAMESANCCDSVASNLWTWNDHPCFGGATGVCQKFSNPPL</sequence>